<dbReference type="EC" id="2.1.1.137" evidence="4"/>
<evidence type="ECO:0000256" key="3">
    <source>
        <dbReference type="ARBA" id="ARBA00034487"/>
    </source>
</evidence>
<keyword evidence="10" id="KW-0489">Methyltransferase</keyword>
<dbReference type="Pfam" id="PF13847">
    <property type="entry name" value="Methyltransf_31"/>
    <property type="match status" value="1"/>
</dbReference>
<dbReference type="InterPro" id="IPR025714">
    <property type="entry name" value="Methyltranfer_dom"/>
</dbReference>
<sequence>MFDMLGEREIKKAVRDGYSRIAMQATCCSGSCCGTGSAAEISRRIGYTDEEMLSAPPESNLGLGCGNPVAIASLKRGEYVLDMGSGAGFDCFLAARAVGPEGMVIGVDMTSEMVDRARENARKGGYRNVDFRQGELENLPVADNYVDVIMSNCVINLVPDKRRVFREAFRVLKPGGRLIISDIVLKREIPEAVRRSKEAYVGCLAGAVTVEEYIDAMRSAGFEEISILGESPFPVECLPANITKVDLSESVCSMRISARKPA</sequence>
<dbReference type="RefSeq" id="WP_011696596.1">
    <property type="nucleotide sequence ID" value="NC_008553.1"/>
</dbReference>
<keyword evidence="11" id="KW-1185">Reference proteome</keyword>
<keyword evidence="2" id="KW-0949">S-adenosyl-L-methionine</keyword>
<accession>A0B930</accession>
<dbReference type="GO" id="GO:0032259">
    <property type="term" value="P:methylation"/>
    <property type="evidence" value="ECO:0007669"/>
    <property type="project" value="UniProtKB-KW"/>
</dbReference>
<comment type="catalytic activity">
    <reaction evidence="8">
        <text>arsenic triglutathione + 3 [thioredoxin]-dithiol + 3 S-adenosyl-L-methionine = trimethylarsine + 3 [thioredoxin]-disulfide + 3 glutathione + 3 S-adenosyl-L-homocysteine + 3 H(+)</text>
        <dbReference type="Rhea" id="RHEA:69432"/>
        <dbReference type="Rhea" id="RHEA-COMP:10698"/>
        <dbReference type="Rhea" id="RHEA-COMP:10700"/>
        <dbReference type="ChEBI" id="CHEBI:15378"/>
        <dbReference type="ChEBI" id="CHEBI:27130"/>
        <dbReference type="ChEBI" id="CHEBI:29950"/>
        <dbReference type="ChEBI" id="CHEBI:50058"/>
        <dbReference type="ChEBI" id="CHEBI:57856"/>
        <dbReference type="ChEBI" id="CHEBI:57925"/>
        <dbReference type="ChEBI" id="CHEBI:59789"/>
        <dbReference type="ChEBI" id="CHEBI:183640"/>
        <dbReference type="EC" id="2.1.1.137"/>
    </reaction>
</comment>
<evidence type="ECO:0000259" key="9">
    <source>
        <dbReference type="Pfam" id="PF13847"/>
    </source>
</evidence>
<evidence type="ECO:0000313" key="11">
    <source>
        <dbReference type="Proteomes" id="UP000000674"/>
    </source>
</evidence>
<proteinExistence type="inferred from homology"/>
<reference evidence="10 11" key="1">
    <citation type="submission" date="2006-10" db="EMBL/GenBank/DDBJ databases">
        <title>Complete sequence of Methanosaeta thermophila PT.</title>
        <authorList>
            <consortium name="US DOE Joint Genome Institute"/>
            <person name="Copeland A."/>
            <person name="Lucas S."/>
            <person name="Lapidus A."/>
            <person name="Barry K."/>
            <person name="Detter J.C."/>
            <person name="Glavina del Rio T."/>
            <person name="Hammon N."/>
            <person name="Israni S."/>
            <person name="Pitluck S."/>
            <person name="Chain P."/>
            <person name="Malfatti S."/>
            <person name="Shin M."/>
            <person name="Vergez L."/>
            <person name="Schmutz J."/>
            <person name="Larimer F."/>
            <person name="Land M."/>
            <person name="Hauser L."/>
            <person name="Kyrpides N."/>
            <person name="Kim E."/>
            <person name="Smith K.S."/>
            <person name="Ingram-Smith C."/>
            <person name="Richardson P."/>
        </authorList>
    </citation>
    <scope>NUCLEOTIDE SEQUENCE [LARGE SCALE GENOMIC DNA]</scope>
    <source>
        <strain evidence="11">DSM 6194 / JCM 14653 / NBRC 101360 / PT</strain>
    </source>
</reference>
<dbReference type="GeneID" id="4463234"/>
<dbReference type="Gene3D" id="3.40.50.150">
    <property type="entry name" value="Vaccinia Virus protein VP39"/>
    <property type="match status" value="1"/>
</dbReference>
<dbReference type="PANTHER" id="PTHR43675">
    <property type="entry name" value="ARSENITE METHYLTRANSFERASE"/>
    <property type="match status" value="1"/>
</dbReference>
<protein>
    <recommendedName>
        <fullName evidence="5">Arsenite methyltransferase</fullName>
        <ecNumber evidence="4">2.1.1.137</ecNumber>
    </recommendedName>
</protein>
<dbReference type="InterPro" id="IPR026669">
    <property type="entry name" value="Arsenite_MeTrfase-like"/>
</dbReference>
<comment type="catalytic activity">
    <reaction evidence="6">
        <text>arsenic triglutathione + [thioredoxin]-dithiol + S-adenosyl-L-methionine + 2 H2O = methylarsonous acid + [thioredoxin]-disulfide + 3 glutathione + S-adenosyl-L-homocysteine + H(+)</text>
        <dbReference type="Rhea" id="RHEA:69460"/>
        <dbReference type="Rhea" id="RHEA-COMP:10698"/>
        <dbReference type="Rhea" id="RHEA-COMP:10700"/>
        <dbReference type="ChEBI" id="CHEBI:15377"/>
        <dbReference type="ChEBI" id="CHEBI:15378"/>
        <dbReference type="ChEBI" id="CHEBI:17826"/>
        <dbReference type="ChEBI" id="CHEBI:29950"/>
        <dbReference type="ChEBI" id="CHEBI:50058"/>
        <dbReference type="ChEBI" id="CHEBI:57856"/>
        <dbReference type="ChEBI" id="CHEBI:57925"/>
        <dbReference type="ChEBI" id="CHEBI:59789"/>
        <dbReference type="ChEBI" id="CHEBI:183640"/>
        <dbReference type="EC" id="2.1.1.137"/>
    </reaction>
</comment>
<dbReference type="PANTHER" id="PTHR43675:SF8">
    <property type="entry name" value="ARSENITE METHYLTRANSFERASE"/>
    <property type="match status" value="1"/>
</dbReference>
<name>A0B930_METTP</name>
<evidence type="ECO:0000256" key="6">
    <source>
        <dbReference type="ARBA" id="ARBA00047941"/>
    </source>
</evidence>
<comment type="catalytic activity">
    <reaction evidence="7">
        <text>arsenic triglutathione + 2 [thioredoxin]-dithiol + 2 S-adenosyl-L-methionine + H2O = dimethylarsinous acid + 2 [thioredoxin]-disulfide + 3 glutathione + 2 S-adenosyl-L-homocysteine + 2 H(+)</text>
        <dbReference type="Rhea" id="RHEA:69464"/>
        <dbReference type="Rhea" id="RHEA-COMP:10698"/>
        <dbReference type="Rhea" id="RHEA-COMP:10700"/>
        <dbReference type="ChEBI" id="CHEBI:15377"/>
        <dbReference type="ChEBI" id="CHEBI:15378"/>
        <dbReference type="ChEBI" id="CHEBI:23808"/>
        <dbReference type="ChEBI" id="CHEBI:29950"/>
        <dbReference type="ChEBI" id="CHEBI:50058"/>
        <dbReference type="ChEBI" id="CHEBI:57856"/>
        <dbReference type="ChEBI" id="CHEBI:57925"/>
        <dbReference type="ChEBI" id="CHEBI:59789"/>
        <dbReference type="ChEBI" id="CHEBI:183640"/>
        <dbReference type="EC" id="2.1.1.137"/>
    </reaction>
</comment>
<evidence type="ECO:0000256" key="4">
    <source>
        <dbReference type="ARBA" id="ARBA00034521"/>
    </source>
</evidence>
<dbReference type="GO" id="GO:0030791">
    <property type="term" value="F:arsenite methyltransferase activity"/>
    <property type="evidence" value="ECO:0007669"/>
    <property type="project" value="UniProtKB-EC"/>
</dbReference>
<evidence type="ECO:0000256" key="1">
    <source>
        <dbReference type="ARBA" id="ARBA00022679"/>
    </source>
</evidence>
<dbReference type="AlphaFoldDB" id="A0B930"/>
<feature type="domain" description="Methyltransferase" evidence="9">
    <location>
        <begin position="75"/>
        <end position="219"/>
    </location>
</feature>
<comment type="similarity">
    <text evidence="3">Belongs to the methyltransferase superfamily. Arsenite methyltransferase family.</text>
</comment>
<dbReference type="HOGENOM" id="CLU_052868_1_1_2"/>
<evidence type="ECO:0000256" key="2">
    <source>
        <dbReference type="ARBA" id="ARBA00022691"/>
    </source>
</evidence>
<dbReference type="Proteomes" id="UP000000674">
    <property type="component" value="Chromosome"/>
</dbReference>
<dbReference type="KEGG" id="mtp:Mthe_1429"/>
<dbReference type="CDD" id="cd02440">
    <property type="entry name" value="AdoMet_MTases"/>
    <property type="match status" value="1"/>
</dbReference>
<dbReference type="SUPFAM" id="SSF53335">
    <property type="entry name" value="S-adenosyl-L-methionine-dependent methyltransferases"/>
    <property type="match status" value="1"/>
</dbReference>
<gene>
    <name evidence="10" type="ordered locus">Mthe_1429</name>
</gene>
<dbReference type="EMBL" id="CP000477">
    <property type="protein sequence ID" value="ABK15204.1"/>
    <property type="molecule type" value="Genomic_DNA"/>
</dbReference>
<keyword evidence="1 10" id="KW-0808">Transferase</keyword>
<dbReference type="InterPro" id="IPR029063">
    <property type="entry name" value="SAM-dependent_MTases_sf"/>
</dbReference>
<evidence type="ECO:0000313" key="10">
    <source>
        <dbReference type="EMBL" id="ABK15204.1"/>
    </source>
</evidence>
<dbReference type="NCBIfam" id="NF008823">
    <property type="entry name" value="PRK11873.1"/>
    <property type="match status" value="1"/>
</dbReference>
<organism evidence="10 11">
    <name type="scientific">Methanothrix thermoacetophila (strain DSM 6194 / JCM 14653 / NBRC 101360 / PT)</name>
    <name type="common">Methanosaeta thermophila</name>
    <dbReference type="NCBI Taxonomy" id="349307"/>
    <lineage>
        <taxon>Archaea</taxon>
        <taxon>Methanobacteriati</taxon>
        <taxon>Methanobacteriota</taxon>
        <taxon>Stenosarchaea group</taxon>
        <taxon>Methanomicrobia</taxon>
        <taxon>Methanotrichales</taxon>
        <taxon>Methanotrichaceae</taxon>
        <taxon>Methanothrix</taxon>
    </lineage>
</organism>
<evidence type="ECO:0000256" key="5">
    <source>
        <dbReference type="ARBA" id="ARBA00034545"/>
    </source>
</evidence>
<evidence type="ECO:0000256" key="8">
    <source>
        <dbReference type="ARBA" id="ARBA00048428"/>
    </source>
</evidence>
<evidence type="ECO:0000256" key="7">
    <source>
        <dbReference type="ARBA" id="ARBA00047943"/>
    </source>
</evidence>